<keyword evidence="1" id="KW-0808">Transferase</keyword>
<name>A0ABV3APK0_9ACTN</name>
<comment type="caution">
    <text evidence="3">The sequence shown here is derived from an EMBL/GenBank/DDBJ whole genome shotgun (WGS) entry which is preliminary data.</text>
</comment>
<dbReference type="Gene3D" id="3.30.565.10">
    <property type="entry name" value="Histidine kinase-like ATPase, C-terminal domain"/>
    <property type="match status" value="1"/>
</dbReference>
<keyword evidence="3" id="KW-0547">Nucleotide-binding</keyword>
<dbReference type="GO" id="GO:0005524">
    <property type="term" value="F:ATP binding"/>
    <property type="evidence" value="ECO:0007669"/>
    <property type="project" value="UniProtKB-KW"/>
</dbReference>
<dbReference type="Proteomes" id="UP001551011">
    <property type="component" value="Unassembled WGS sequence"/>
</dbReference>
<evidence type="ECO:0000256" key="1">
    <source>
        <dbReference type="ARBA" id="ARBA00022527"/>
    </source>
</evidence>
<reference evidence="3 4" key="1">
    <citation type="submission" date="2024-06" db="EMBL/GenBank/DDBJ databases">
        <title>The Natural Products Discovery Center: Release of the First 8490 Sequenced Strains for Exploring Actinobacteria Biosynthetic Diversity.</title>
        <authorList>
            <person name="Kalkreuter E."/>
            <person name="Kautsar S.A."/>
            <person name="Yang D."/>
            <person name="Bader C.D."/>
            <person name="Teijaro C.N."/>
            <person name="Fluegel L."/>
            <person name="Davis C.M."/>
            <person name="Simpson J.R."/>
            <person name="Lauterbach L."/>
            <person name="Steele A.D."/>
            <person name="Gui C."/>
            <person name="Meng S."/>
            <person name="Li G."/>
            <person name="Viehrig K."/>
            <person name="Ye F."/>
            <person name="Su P."/>
            <person name="Kiefer A.F."/>
            <person name="Nichols A."/>
            <person name="Cepeda A.J."/>
            <person name="Yan W."/>
            <person name="Fan B."/>
            <person name="Jiang Y."/>
            <person name="Adhikari A."/>
            <person name="Zheng C.-J."/>
            <person name="Schuster L."/>
            <person name="Cowan T.M."/>
            <person name="Smanski M.J."/>
            <person name="Chevrette M.G."/>
            <person name="De Carvalho L.P.S."/>
            <person name="Shen B."/>
        </authorList>
    </citation>
    <scope>NUCLEOTIDE SEQUENCE [LARGE SCALE GENOMIC DNA]</scope>
    <source>
        <strain evidence="3 4">NPDC020594</strain>
    </source>
</reference>
<feature type="domain" description="Histidine kinase/HSP90-like ATPase" evidence="2">
    <location>
        <begin position="47"/>
        <end position="140"/>
    </location>
</feature>
<keyword evidence="1" id="KW-0418">Kinase</keyword>
<evidence type="ECO:0000313" key="3">
    <source>
        <dbReference type="EMBL" id="MEU5713876.1"/>
    </source>
</evidence>
<dbReference type="InterPro" id="IPR003594">
    <property type="entry name" value="HATPase_dom"/>
</dbReference>
<gene>
    <name evidence="3" type="ORF">AB0H04_45015</name>
</gene>
<evidence type="ECO:0000259" key="2">
    <source>
        <dbReference type="Pfam" id="PF13581"/>
    </source>
</evidence>
<dbReference type="RefSeq" id="WP_234317151.1">
    <property type="nucleotide sequence ID" value="NZ_JBFAEG010000062.1"/>
</dbReference>
<dbReference type="PANTHER" id="PTHR35526">
    <property type="entry name" value="ANTI-SIGMA-F FACTOR RSBW-RELATED"/>
    <property type="match status" value="1"/>
</dbReference>
<keyword evidence="1" id="KW-0723">Serine/threonine-protein kinase</keyword>
<keyword evidence="4" id="KW-1185">Reference proteome</keyword>
<dbReference type="SUPFAM" id="SSF55874">
    <property type="entry name" value="ATPase domain of HSP90 chaperone/DNA topoisomerase II/histidine kinase"/>
    <property type="match status" value="1"/>
</dbReference>
<sequence>MNRTLSPDREGVPVETWPLAGACRVISLAGSGRAEQLAREEVRNTCSEFLGARLPDALLVVTELVANAVSHTAGVRGLMLHHDRNATSLTVFDRGGTTNWPRAAEADPLAESGRGLHLVTALADSWHARPALEGKAVTAVFRTGTTEAESD</sequence>
<keyword evidence="3" id="KW-0067">ATP-binding</keyword>
<dbReference type="CDD" id="cd16936">
    <property type="entry name" value="HATPase_RsbW-like"/>
    <property type="match status" value="1"/>
</dbReference>
<dbReference type="Pfam" id="PF13581">
    <property type="entry name" value="HATPase_c_2"/>
    <property type="match status" value="1"/>
</dbReference>
<protein>
    <submittedName>
        <fullName evidence="3">ATP-binding protein</fullName>
    </submittedName>
</protein>
<evidence type="ECO:0000313" key="4">
    <source>
        <dbReference type="Proteomes" id="UP001551011"/>
    </source>
</evidence>
<accession>A0ABV3APK0</accession>
<dbReference type="EMBL" id="JBFAEG010000062">
    <property type="protein sequence ID" value="MEU5713876.1"/>
    <property type="molecule type" value="Genomic_DNA"/>
</dbReference>
<dbReference type="PANTHER" id="PTHR35526:SF3">
    <property type="entry name" value="ANTI-SIGMA-F FACTOR RSBW"/>
    <property type="match status" value="1"/>
</dbReference>
<dbReference type="InterPro" id="IPR050267">
    <property type="entry name" value="Anti-sigma-factor_SerPK"/>
</dbReference>
<dbReference type="InterPro" id="IPR036890">
    <property type="entry name" value="HATPase_C_sf"/>
</dbReference>
<organism evidence="3 4">
    <name type="scientific">Streptomyces flaveolus</name>
    <dbReference type="NCBI Taxonomy" id="67297"/>
    <lineage>
        <taxon>Bacteria</taxon>
        <taxon>Bacillati</taxon>
        <taxon>Actinomycetota</taxon>
        <taxon>Actinomycetes</taxon>
        <taxon>Kitasatosporales</taxon>
        <taxon>Streptomycetaceae</taxon>
        <taxon>Streptomyces</taxon>
    </lineage>
</organism>
<proteinExistence type="predicted"/>